<gene>
    <name evidence="1" type="primary">GLR1.3</name>
    <name evidence="1" type="ORF">CM83_33207</name>
    <name evidence="2" type="ORF">g.32094</name>
</gene>
<reference evidence="1" key="2">
    <citation type="submission" date="2014-07" db="EMBL/GenBank/DDBJ databases">
        <authorList>
            <person name="Hull J."/>
        </authorList>
    </citation>
    <scope>NUCLEOTIDE SEQUENCE</scope>
</reference>
<reference evidence="1" key="1">
    <citation type="journal article" date="2014" name="PLoS ONE">
        <title>Transcriptome-Based Identification of ABC Transporters in the Western Tarnished Plant Bug Lygus hesperus.</title>
        <authorList>
            <person name="Hull J.J."/>
            <person name="Chaney K."/>
            <person name="Geib S.M."/>
            <person name="Fabrick J.A."/>
            <person name="Brent C.S."/>
            <person name="Walsh D."/>
            <person name="Lavine L.C."/>
        </authorList>
    </citation>
    <scope>NUCLEOTIDE SEQUENCE</scope>
</reference>
<dbReference type="AlphaFoldDB" id="A0A0A9XEE0"/>
<dbReference type="EMBL" id="GDHC01021768">
    <property type="protein sequence ID" value="JAP96860.1"/>
    <property type="molecule type" value="Transcribed_RNA"/>
</dbReference>
<dbReference type="EMBL" id="GBHO01024532">
    <property type="protein sequence ID" value="JAG19072.1"/>
    <property type="molecule type" value="Transcribed_RNA"/>
</dbReference>
<reference evidence="2" key="3">
    <citation type="journal article" date="2016" name="Gigascience">
        <title>De novo construction of an expanded transcriptome assembly for the western tarnished plant bug, Lygus hesperus.</title>
        <authorList>
            <person name="Tassone E.E."/>
            <person name="Geib S.M."/>
            <person name="Hall B."/>
            <person name="Fabrick J.A."/>
            <person name="Brent C.S."/>
            <person name="Hull J.J."/>
        </authorList>
    </citation>
    <scope>NUCLEOTIDE SEQUENCE</scope>
</reference>
<sequence>MTSTVCSSTQDKHAPPMLKDYPVAYMMPLPSCRTEMDADELQPVRIATPLPDLLPRTAEEIKRMREWQKLSELRQRYVSARRDLPLPYVNDDENDEFEDYTIDTTIDTLPENERLLIHSSIDNEEEAVMEASKSSQRL</sequence>
<evidence type="ECO:0000313" key="1">
    <source>
        <dbReference type="EMBL" id="JAG19072.1"/>
    </source>
</evidence>
<organism evidence="1">
    <name type="scientific">Lygus hesperus</name>
    <name type="common">Western plant bug</name>
    <dbReference type="NCBI Taxonomy" id="30085"/>
    <lineage>
        <taxon>Eukaryota</taxon>
        <taxon>Metazoa</taxon>
        <taxon>Ecdysozoa</taxon>
        <taxon>Arthropoda</taxon>
        <taxon>Hexapoda</taxon>
        <taxon>Insecta</taxon>
        <taxon>Pterygota</taxon>
        <taxon>Neoptera</taxon>
        <taxon>Paraneoptera</taxon>
        <taxon>Hemiptera</taxon>
        <taxon>Heteroptera</taxon>
        <taxon>Panheteroptera</taxon>
        <taxon>Cimicomorpha</taxon>
        <taxon>Miridae</taxon>
        <taxon>Mirini</taxon>
        <taxon>Lygus</taxon>
    </lineage>
</organism>
<keyword evidence="1" id="KW-0675">Receptor</keyword>
<proteinExistence type="predicted"/>
<protein>
    <submittedName>
        <fullName evidence="1">Glutamate receptor 1.3</fullName>
    </submittedName>
</protein>
<accession>A0A0A9XEE0</accession>
<name>A0A0A9XEE0_LYGHE</name>
<evidence type="ECO:0000313" key="2">
    <source>
        <dbReference type="EMBL" id="JAP96860.1"/>
    </source>
</evidence>